<dbReference type="SUPFAM" id="SSF55826">
    <property type="entry name" value="YbaK/ProRS associated domain"/>
    <property type="match status" value="1"/>
</dbReference>
<evidence type="ECO:0000256" key="2">
    <source>
        <dbReference type="ARBA" id="ARBA00022917"/>
    </source>
</evidence>
<dbReference type="AlphaFoldDB" id="A0A931E679"/>
<comment type="caution">
    <text evidence="6">The sequence shown here is derived from an EMBL/GenBank/DDBJ whole genome shotgun (WGS) entry which is preliminary data.</text>
</comment>
<accession>A0A931E679</accession>
<evidence type="ECO:0000256" key="3">
    <source>
        <dbReference type="ARBA" id="ARBA00023239"/>
    </source>
</evidence>
<dbReference type="GO" id="GO:0002161">
    <property type="term" value="F:aminoacyl-tRNA deacylase activity"/>
    <property type="evidence" value="ECO:0007669"/>
    <property type="project" value="InterPro"/>
</dbReference>
<evidence type="ECO:0000259" key="5">
    <source>
        <dbReference type="Pfam" id="PF04073"/>
    </source>
</evidence>
<dbReference type="EC" id="4.2.-.-" evidence="4"/>
<organism evidence="6 7">
    <name type="scientific">Corynebacterium aquatimens</name>
    <dbReference type="NCBI Taxonomy" id="1190508"/>
    <lineage>
        <taxon>Bacteria</taxon>
        <taxon>Bacillati</taxon>
        <taxon>Actinomycetota</taxon>
        <taxon>Actinomycetes</taxon>
        <taxon>Mycobacteriales</taxon>
        <taxon>Corynebacteriaceae</taxon>
        <taxon>Corynebacterium</taxon>
    </lineage>
</organism>
<evidence type="ECO:0000256" key="1">
    <source>
        <dbReference type="ARBA" id="ARBA00009798"/>
    </source>
</evidence>
<keyword evidence="2 4" id="KW-0648">Protein biosynthesis</keyword>
<keyword evidence="3 4" id="KW-0456">Lyase</keyword>
<dbReference type="PIRSF" id="PIRSF006181">
    <property type="entry name" value="EbsC_YbaK"/>
    <property type="match status" value="1"/>
</dbReference>
<keyword evidence="6" id="KW-0378">Hydrolase</keyword>
<dbReference type="InterPro" id="IPR007214">
    <property type="entry name" value="YbaK/aa-tRNA-synth-assoc-dom"/>
</dbReference>
<dbReference type="GO" id="GO:0016829">
    <property type="term" value="F:lyase activity"/>
    <property type="evidence" value="ECO:0007669"/>
    <property type="project" value="UniProtKB-KW"/>
</dbReference>
<proteinExistence type="inferred from homology"/>
<dbReference type="PANTHER" id="PTHR30411:SF0">
    <property type="entry name" value="CYS-TRNA(PRO)_CYS-TRNA(CYS) DEACYLASE YBAK"/>
    <property type="match status" value="1"/>
</dbReference>
<reference evidence="6" key="1">
    <citation type="submission" date="2020-11" db="EMBL/GenBank/DDBJ databases">
        <title>Sequencing the genomes of 1000 actinobacteria strains.</title>
        <authorList>
            <person name="Klenk H.-P."/>
        </authorList>
    </citation>
    <scope>NUCLEOTIDE SEQUENCE</scope>
    <source>
        <strain evidence="6">DSM 45632</strain>
    </source>
</reference>
<evidence type="ECO:0000313" key="7">
    <source>
        <dbReference type="Proteomes" id="UP000658613"/>
    </source>
</evidence>
<dbReference type="EMBL" id="JADOUE010000001">
    <property type="protein sequence ID" value="MBG6123168.1"/>
    <property type="molecule type" value="Genomic_DNA"/>
</dbReference>
<dbReference type="GO" id="GO:0006412">
    <property type="term" value="P:translation"/>
    <property type="evidence" value="ECO:0007669"/>
    <property type="project" value="UniProtKB-KW"/>
</dbReference>
<gene>
    <name evidence="6" type="ORF">IW254_002137</name>
</gene>
<dbReference type="CDD" id="cd00002">
    <property type="entry name" value="YbaK_deacylase"/>
    <property type="match status" value="1"/>
</dbReference>
<feature type="domain" description="YbaK/aminoacyl-tRNA synthetase-associated" evidence="5">
    <location>
        <begin position="34"/>
        <end position="144"/>
    </location>
</feature>
<keyword evidence="7" id="KW-1185">Reference proteome</keyword>
<dbReference type="Pfam" id="PF04073">
    <property type="entry name" value="tRNA_edit"/>
    <property type="match status" value="1"/>
</dbReference>
<evidence type="ECO:0000256" key="4">
    <source>
        <dbReference type="PIRNR" id="PIRNR006181"/>
    </source>
</evidence>
<dbReference type="InterPro" id="IPR004369">
    <property type="entry name" value="Prolyl-tRNA_editing_YbaK/EbsC"/>
</dbReference>
<name>A0A931E679_9CORY</name>
<dbReference type="PANTHER" id="PTHR30411">
    <property type="entry name" value="CYTOPLASMIC PROTEIN"/>
    <property type="match status" value="1"/>
</dbReference>
<dbReference type="Proteomes" id="UP000658613">
    <property type="component" value="Unassembled WGS sequence"/>
</dbReference>
<dbReference type="Gene3D" id="3.90.960.10">
    <property type="entry name" value="YbaK/aminoacyl-tRNA synthetase-associated domain"/>
    <property type="match status" value="1"/>
</dbReference>
<sequence length="155" mass="16166">MASKTPALNVLDAAGVSYRLLSYEAGNDHFGAHAVEELEIDPTLALKTLVVANKGEFGVCCVPISARLSLKKAARALGWKTAALSDPKDAQRVTGYIVGGISPFGQKTALPTFVSNSVKDAELITVSAGARGLSVEISPQQLIDHADGTFADLEA</sequence>
<dbReference type="NCBIfam" id="TIGR00011">
    <property type="entry name" value="YbaK_EbsC"/>
    <property type="match status" value="1"/>
</dbReference>
<evidence type="ECO:0000313" key="6">
    <source>
        <dbReference type="EMBL" id="MBG6123168.1"/>
    </source>
</evidence>
<comment type="similarity">
    <text evidence="1 4">Belongs to the prolyl-tRNA editing family. YbaK/EbsC subfamily.</text>
</comment>
<dbReference type="RefSeq" id="WP_196825436.1">
    <property type="nucleotide sequence ID" value="NZ_CP046980.1"/>
</dbReference>
<protein>
    <recommendedName>
        <fullName evidence="4">Cys-tRNA(Pro)/Cys-tRNA(Cys) deacylase</fullName>
        <ecNumber evidence="4">4.2.-.-</ecNumber>
    </recommendedName>
</protein>
<dbReference type="InterPro" id="IPR036754">
    <property type="entry name" value="YbaK/aa-tRNA-synt-asso_dom_sf"/>
</dbReference>